<feature type="non-terminal residue" evidence="1">
    <location>
        <position position="1"/>
    </location>
</feature>
<gene>
    <name evidence="1" type="ORF">LCGC14_1821320</name>
</gene>
<reference evidence="1" key="1">
    <citation type="journal article" date="2015" name="Nature">
        <title>Complex archaea that bridge the gap between prokaryotes and eukaryotes.</title>
        <authorList>
            <person name="Spang A."/>
            <person name="Saw J.H."/>
            <person name="Jorgensen S.L."/>
            <person name="Zaremba-Niedzwiedzka K."/>
            <person name="Martijn J."/>
            <person name="Lind A.E."/>
            <person name="van Eijk R."/>
            <person name="Schleper C."/>
            <person name="Guy L."/>
            <person name="Ettema T.J."/>
        </authorList>
    </citation>
    <scope>NUCLEOTIDE SEQUENCE</scope>
</reference>
<comment type="caution">
    <text evidence="1">The sequence shown here is derived from an EMBL/GenBank/DDBJ whole genome shotgun (WGS) entry which is preliminary data.</text>
</comment>
<proteinExistence type="predicted"/>
<organism evidence="1">
    <name type="scientific">marine sediment metagenome</name>
    <dbReference type="NCBI Taxonomy" id="412755"/>
    <lineage>
        <taxon>unclassified sequences</taxon>
        <taxon>metagenomes</taxon>
        <taxon>ecological metagenomes</taxon>
    </lineage>
</organism>
<accession>A0A0F9IYP9</accession>
<evidence type="ECO:0000313" key="1">
    <source>
        <dbReference type="EMBL" id="KKL98755.1"/>
    </source>
</evidence>
<dbReference type="EMBL" id="LAZR01017837">
    <property type="protein sequence ID" value="KKL98755.1"/>
    <property type="molecule type" value="Genomic_DNA"/>
</dbReference>
<dbReference type="AlphaFoldDB" id="A0A0F9IYP9"/>
<name>A0A0F9IYP9_9ZZZZ</name>
<protein>
    <submittedName>
        <fullName evidence="1">Uncharacterized protein</fullName>
    </submittedName>
</protein>
<sequence length="64" mass="6708">VVRYDLPVLGGKCCSLAYATAIYCAAFGLFVGSWAGDPALHSAALLSHRLASAHFRLQALGLLC</sequence>